<dbReference type="SMART" id="SM00245">
    <property type="entry name" value="TSPc"/>
    <property type="match status" value="1"/>
</dbReference>
<dbReference type="GO" id="GO:0004252">
    <property type="term" value="F:serine-type endopeptidase activity"/>
    <property type="evidence" value="ECO:0007669"/>
    <property type="project" value="UniProtKB-EC"/>
</dbReference>
<evidence type="ECO:0000313" key="9">
    <source>
        <dbReference type="Proteomes" id="UP000234789"/>
    </source>
</evidence>
<dbReference type="PANTHER" id="PTHR32060:SF30">
    <property type="entry name" value="CARBOXY-TERMINAL PROCESSING PROTEASE CTPA"/>
    <property type="match status" value="1"/>
</dbReference>
<dbReference type="GO" id="GO:0030288">
    <property type="term" value="C:outer membrane-bounded periplasmic space"/>
    <property type="evidence" value="ECO:0007669"/>
    <property type="project" value="TreeGrafter"/>
</dbReference>
<dbReference type="InterPro" id="IPR004447">
    <property type="entry name" value="Peptidase_S41A"/>
</dbReference>
<evidence type="ECO:0000256" key="3">
    <source>
        <dbReference type="ARBA" id="ARBA00022801"/>
    </source>
</evidence>
<comment type="caution">
    <text evidence="8">The sequence shown here is derived from an EMBL/GenBank/DDBJ whole genome shotgun (WGS) entry which is preliminary data.</text>
</comment>
<dbReference type="Pfam" id="PF03572">
    <property type="entry name" value="Peptidase_S41"/>
    <property type="match status" value="1"/>
</dbReference>
<dbReference type="InterPro" id="IPR002477">
    <property type="entry name" value="Peptidoglycan-bd-like"/>
</dbReference>
<accession>A0A2N5N3W3</accession>
<dbReference type="Gene3D" id="2.30.42.10">
    <property type="match status" value="1"/>
</dbReference>
<dbReference type="PROSITE" id="PS50106">
    <property type="entry name" value="PDZ"/>
    <property type="match status" value="1"/>
</dbReference>
<dbReference type="NCBIfam" id="TIGR00225">
    <property type="entry name" value="prc"/>
    <property type="match status" value="1"/>
</dbReference>
<proteinExistence type="inferred from homology"/>
<keyword evidence="4 5" id="KW-0720">Serine protease</keyword>
<dbReference type="SUPFAM" id="SSF50156">
    <property type="entry name" value="PDZ domain-like"/>
    <property type="match status" value="1"/>
</dbReference>
<gene>
    <name evidence="8" type="ORF">B8V81_3423</name>
</gene>
<keyword evidence="6" id="KW-1133">Transmembrane helix</keyword>
<dbReference type="SMART" id="SM00228">
    <property type="entry name" value="PDZ"/>
    <property type="match status" value="1"/>
</dbReference>
<feature type="domain" description="PDZ" evidence="7">
    <location>
        <begin position="87"/>
        <end position="163"/>
    </location>
</feature>
<dbReference type="SUPFAM" id="SSF52096">
    <property type="entry name" value="ClpP/crotonase"/>
    <property type="match status" value="1"/>
</dbReference>
<comment type="similarity">
    <text evidence="1 5">Belongs to the peptidase S41A family.</text>
</comment>
<dbReference type="Pfam" id="PF17820">
    <property type="entry name" value="PDZ_6"/>
    <property type="match status" value="1"/>
</dbReference>
<evidence type="ECO:0000256" key="6">
    <source>
        <dbReference type="SAM" id="Phobius"/>
    </source>
</evidence>
<dbReference type="PANTHER" id="PTHR32060">
    <property type="entry name" value="TAIL-SPECIFIC PROTEASE"/>
    <property type="match status" value="1"/>
</dbReference>
<feature type="transmembrane region" description="Helical" evidence="6">
    <location>
        <begin position="12"/>
        <end position="31"/>
    </location>
</feature>
<dbReference type="Gene3D" id="3.90.226.10">
    <property type="entry name" value="2-enoyl-CoA Hydratase, Chain A, domain 1"/>
    <property type="match status" value="1"/>
</dbReference>
<protein>
    <submittedName>
        <fullName evidence="8">Carboxyl-terminal protease</fullName>
        <ecNumber evidence="8">3.4.21.102</ecNumber>
    </submittedName>
</protein>
<dbReference type="EMBL" id="NFEZ01000004">
    <property type="protein sequence ID" value="PLT44992.1"/>
    <property type="molecule type" value="Genomic_DNA"/>
</dbReference>
<evidence type="ECO:0000256" key="4">
    <source>
        <dbReference type="ARBA" id="ARBA00022825"/>
    </source>
</evidence>
<dbReference type="Gene3D" id="3.30.750.44">
    <property type="match status" value="1"/>
</dbReference>
<name>A0A2N5N3W3_9BACL</name>
<evidence type="ECO:0000259" key="7">
    <source>
        <dbReference type="PROSITE" id="PS50106"/>
    </source>
</evidence>
<keyword evidence="9" id="KW-1185">Reference proteome</keyword>
<dbReference type="FunFam" id="2.30.42.10:FF:000063">
    <property type="entry name" value="Peptidase, S41 family"/>
    <property type="match status" value="1"/>
</dbReference>
<dbReference type="InterPro" id="IPR036365">
    <property type="entry name" value="PGBD-like_sf"/>
</dbReference>
<dbReference type="InterPro" id="IPR005151">
    <property type="entry name" value="Tail-specific_protease"/>
</dbReference>
<dbReference type="AlphaFoldDB" id="A0A2N5N3W3"/>
<dbReference type="InterPro" id="IPR001478">
    <property type="entry name" value="PDZ"/>
</dbReference>
<dbReference type="InterPro" id="IPR029045">
    <property type="entry name" value="ClpP/crotonase-like_dom_sf"/>
</dbReference>
<dbReference type="InterPro" id="IPR055210">
    <property type="entry name" value="CtpA/B_N"/>
</dbReference>
<organism evidence="8 9">
    <name type="scientific">Paenibacillus pasadenensis</name>
    <dbReference type="NCBI Taxonomy" id="217090"/>
    <lineage>
        <taxon>Bacteria</taxon>
        <taxon>Bacillati</taxon>
        <taxon>Bacillota</taxon>
        <taxon>Bacilli</taxon>
        <taxon>Bacillales</taxon>
        <taxon>Paenibacillaceae</taxon>
        <taxon>Paenibacillus</taxon>
    </lineage>
</organism>
<dbReference type="InterPro" id="IPR036366">
    <property type="entry name" value="PGBDSf"/>
</dbReference>
<evidence type="ECO:0000256" key="1">
    <source>
        <dbReference type="ARBA" id="ARBA00009179"/>
    </source>
</evidence>
<dbReference type="GO" id="GO:0007165">
    <property type="term" value="P:signal transduction"/>
    <property type="evidence" value="ECO:0007669"/>
    <property type="project" value="TreeGrafter"/>
</dbReference>
<dbReference type="Proteomes" id="UP000234789">
    <property type="component" value="Unassembled WGS sequence"/>
</dbReference>
<keyword evidence="3 5" id="KW-0378">Hydrolase</keyword>
<dbReference type="InterPro" id="IPR041489">
    <property type="entry name" value="PDZ_6"/>
</dbReference>
<dbReference type="CDD" id="cd07560">
    <property type="entry name" value="Peptidase_S41_CPP"/>
    <property type="match status" value="1"/>
</dbReference>
<dbReference type="GO" id="GO:0006508">
    <property type="term" value="P:proteolysis"/>
    <property type="evidence" value="ECO:0007669"/>
    <property type="project" value="UniProtKB-KW"/>
</dbReference>
<sequence>MRERGTAARQRLATWCVLGAAAALIVGFGAGRISMLVQYPVLKEKVFANFNASYKEINKDFLFGAEPEALLNGATKGMLASLDDPYSVYLPGSEGQDFVQSYQPEFVGIGVQVRQEEGRYLVDTVIKDTPAEKGGLLTGDEIVQVDGTPVKGISMDKLVALLRGEEGTKVKVTLARSDGPQLTVELTRAPIPVTTVTHELLEDGVGRITISRFAESTAKEFETSLKALQDKGMSRLVLDLRSNPGGLLTPTIEIANRLVPKDKLILEVDYKDDKKVQKYYSKQKTKLELPIAVLVNGQTASAGEVLAAALKESAGATVVGMTTFGKGIVQSFGQFNDKSVLKLTEAQWKTPGGQSIHKKGVEPDVKVELPAYATLPMLPTGQESKQGDYGDYVKTLQTMLEALGYPAAPVPGVFGEQTTEAVRGFQRDNGLEATGVVGDKTSHAIMAKLRDKLQQEDPQMKAALKAASGS</sequence>
<dbReference type="EC" id="3.4.21.102" evidence="8"/>
<evidence type="ECO:0000313" key="8">
    <source>
        <dbReference type="EMBL" id="PLT44992.1"/>
    </source>
</evidence>
<reference evidence="8 9" key="1">
    <citation type="submission" date="2017-05" db="EMBL/GenBank/DDBJ databases">
        <title>Functional genome analysis of Paenibacillus pasadenensis strain R16: insights on endophytic life style and antifungal activity.</title>
        <authorList>
            <person name="Passera A."/>
            <person name="Marcolungo L."/>
            <person name="Casati P."/>
            <person name="Brasca M."/>
            <person name="Quaglino F."/>
            <person name="Delledonne M."/>
        </authorList>
    </citation>
    <scope>NUCLEOTIDE SEQUENCE [LARGE SCALE GENOMIC DNA]</scope>
    <source>
        <strain evidence="8 9">R16</strain>
    </source>
</reference>
<evidence type="ECO:0000256" key="2">
    <source>
        <dbReference type="ARBA" id="ARBA00022670"/>
    </source>
</evidence>
<dbReference type="Gene3D" id="1.10.101.10">
    <property type="entry name" value="PGBD-like superfamily/PGBD"/>
    <property type="match status" value="1"/>
</dbReference>
<dbReference type="InterPro" id="IPR036034">
    <property type="entry name" value="PDZ_sf"/>
</dbReference>
<dbReference type="Pfam" id="PF01471">
    <property type="entry name" value="PG_binding_1"/>
    <property type="match status" value="1"/>
</dbReference>
<keyword evidence="6" id="KW-0472">Membrane</keyword>
<dbReference type="Pfam" id="PF22694">
    <property type="entry name" value="CtpB_N-like"/>
    <property type="match status" value="1"/>
</dbReference>
<keyword evidence="6" id="KW-0812">Transmembrane</keyword>
<evidence type="ECO:0000256" key="5">
    <source>
        <dbReference type="RuleBase" id="RU004404"/>
    </source>
</evidence>
<dbReference type="SUPFAM" id="SSF47090">
    <property type="entry name" value="PGBD-like"/>
    <property type="match status" value="1"/>
</dbReference>
<keyword evidence="2 5" id="KW-0645">Protease</keyword>
<dbReference type="RefSeq" id="WP_101808808.1">
    <property type="nucleotide sequence ID" value="NZ_NFEZ01000004.1"/>
</dbReference>
<dbReference type="CDD" id="cd06782">
    <property type="entry name" value="cpPDZ_CPP-like"/>
    <property type="match status" value="1"/>
</dbReference>